<evidence type="ECO:0000259" key="1">
    <source>
        <dbReference type="SMART" id="SM00966"/>
    </source>
</evidence>
<reference evidence="2 3" key="1">
    <citation type="submission" date="2017-06" db="EMBL/GenBank/DDBJ databases">
        <authorList>
            <person name="Kim H.J."/>
            <person name="Triplett B.A."/>
        </authorList>
    </citation>
    <scope>NUCLEOTIDE SEQUENCE [LARGE SCALE GENOMIC DNA]</scope>
    <source>
        <strain evidence="2 3">DSM 18704</strain>
    </source>
</reference>
<dbReference type="Gene3D" id="2.10.260.10">
    <property type="match status" value="1"/>
</dbReference>
<dbReference type="GO" id="GO:0003677">
    <property type="term" value="F:DNA binding"/>
    <property type="evidence" value="ECO:0007669"/>
    <property type="project" value="InterPro"/>
</dbReference>
<dbReference type="InterPro" id="IPR037914">
    <property type="entry name" value="SpoVT-AbrB_sf"/>
</dbReference>
<dbReference type="EMBL" id="FZOU01000005">
    <property type="protein sequence ID" value="SNT18755.1"/>
    <property type="molecule type" value="Genomic_DNA"/>
</dbReference>
<organism evidence="2 3">
    <name type="scientific">Granulicella rosea</name>
    <dbReference type="NCBI Taxonomy" id="474952"/>
    <lineage>
        <taxon>Bacteria</taxon>
        <taxon>Pseudomonadati</taxon>
        <taxon>Acidobacteriota</taxon>
        <taxon>Terriglobia</taxon>
        <taxon>Terriglobales</taxon>
        <taxon>Acidobacteriaceae</taxon>
        <taxon>Granulicella</taxon>
    </lineage>
</organism>
<proteinExistence type="predicted"/>
<gene>
    <name evidence="2" type="ORF">SAMN05421770_10531</name>
</gene>
<evidence type="ECO:0000313" key="3">
    <source>
        <dbReference type="Proteomes" id="UP000198356"/>
    </source>
</evidence>
<evidence type="ECO:0000313" key="2">
    <source>
        <dbReference type="EMBL" id="SNT18755.1"/>
    </source>
</evidence>
<dbReference type="SMART" id="SM00966">
    <property type="entry name" value="SpoVT_AbrB"/>
    <property type="match status" value="1"/>
</dbReference>
<dbReference type="OrthoDB" id="9811597at2"/>
<dbReference type="RefSeq" id="WP_089409127.1">
    <property type="nucleotide sequence ID" value="NZ_FZOU01000005.1"/>
</dbReference>
<dbReference type="AlphaFoldDB" id="A0A239KL11"/>
<sequence>METIKMGKRGTIVLPAKLRKQFGLEDGSLLNVDVVDGKISIRPAYAYEPEVWSDEERSYFILINSMTKEEWDRNLPDVLEMGIDPANIRGLSPSHRDTLPTEAEWDAHFRTAREKRSA</sequence>
<dbReference type="SUPFAM" id="SSF89447">
    <property type="entry name" value="AbrB/MazE/MraZ-like"/>
    <property type="match status" value="1"/>
</dbReference>
<keyword evidence="3" id="KW-1185">Reference proteome</keyword>
<accession>A0A239KL11</accession>
<dbReference type="Pfam" id="PF04014">
    <property type="entry name" value="MazE_antitoxin"/>
    <property type="match status" value="1"/>
</dbReference>
<dbReference type="NCBIfam" id="TIGR01439">
    <property type="entry name" value="lp_hng_hel_AbrB"/>
    <property type="match status" value="1"/>
</dbReference>
<dbReference type="Proteomes" id="UP000198356">
    <property type="component" value="Unassembled WGS sequence"/>
</dbReference>
<feature type="domain" description="SpoVT-AbrB" evidence="1">
    <location>
        <begin position="4"/>
        <end position="49"/>
    </location>
</feature>
<protein>
    <submittedName>
        <fullName evidence="2">Looped-hinge helix DNA binding domain-containing protein, AbrB family</fullName>
    </submittedName>
</protein>
<name>A0A239KL11_9BACT</name>
<dbReference type="InterPro" id="IPR007159">
    <property type="entry name" value="SpoVT-AbrB_dom"/>
</dbReference>